<feature type="chain" id="PRO_5030737639" evidence="3">
    <location>
        <begin position="24"/>
        <end position="570"/>
    </location>
</feature>
<dbReference type="PANTHER" id="PTHR43037:SF5">
    <property type="entry name" value="FERULOYL ESTERASE"/>
    <property type="match status" value="1"/>
</dbReference>
<dbReference type="GO" id="GO:0016787">
    <property type="term" value="F:hydrolase activity"/>
    <property type="evidence" value="ECO:0007669"/>
    <property type="project" value="UniProtKB-KW"/>
</dbReference>
<proteinExistence type="predicted"/>
<evidence type="ECO:0000256" key="2">
    <source>
        <dbReference type="ARBA" id="ARBA00022801"/>
    </source>
</evidence>
<comment type="caution">
    <text evidence="4">The sequence shown here is derived from an EMBL/GenBank/DDBJ whole genome shotgun (WGS) entry which is preliminary data.</text>
</comment>
<dbReference type="PANTHER" id="PTHR43037">
    <property type="entry name" value="UNNAMED PRODUCT-RELATED"/>
    <property type="match status" value="1"/>
</dbReference>
<evidence type="ECO:0000256" key="3">
    <source>
        <dbReference type="SAM" id="SignalP"/>
    </source>
</evidence>
<dbReference type="InterPro" id="IPR029058">
    <property type="entry name" value="AB_hydrolase_fold"/>
</dbReference>
<feature type="signal peptide" evidence="3">
    <location>
        <begin position="1"/>
        <end position="23"/>
    </location>
</feature>
<gene>
    <name evidence="4" type="ORF">FHW18_000354</name>
</gene>
<accession>A0A7Y9IR89</accession>
<reference evidence="4 5" key="1">
    <citation type="submission" date="2020-07" db="EMBL/GenBank/DDBJ databases">
        <title>Genomic Encyclopedia of Type Strains, Phase IV (KMG-V): Genome sequencing to study the core and pangenomes of soil and plant-associated prokaryotes.</title>
        <authorList>
            <person name="Whitman W."/>
        </authorList>
    </citation>
    <scope>NUCLEOTIDE SEQUENCE [LARGE SCALE GENOMIC DNA]</scope>
    <source>
        <strain evidence="4 5">SAS40</strain>
    </source>
</reference>
<dbReference type="PROSITE" id="PS51257">
    <property type="entry name" value="PROKAR_LIPOPROTEIN"/>
    <property type="match status" value="1"/>
</dbReference>
<dbReference type="GO" id="GO:0005576">
    <property type="term" value="C:extracellular region"/>
    <property type="evidence" value="ECO:0007669"/>
    <property type="project" value="InterPro"/>
</dbReference>
<dbReference type="Proteomes" id="UP000542125">
    <property type="component" value="Unassembled WGS sequence"/>
</dbReference>
<organism evidence="4 5">
    <name type="scientific">Pigmentiphaga litoralis</name>
    <dbReference type="NCBI Taxonomy" id="516702"/>
    <lineage>
        <taxon>Bacteria</taxon>
        <taxon>Pseudomonadati</taxon>
        <taxon>Pseudomonadota</taxon>
        <taxon>Betaproteobacteria</taxon>
        <taxon>Burkholderiales</taxon>
        <taxon>Alcaligenaceae</taxon>
        <taxon>Pigmentiphaga</taxon>
    </lineage>
</organism>
<dbReference type="SUPFAM" id="SSF53474">
    <property type="entry name" value="alpha/beta-Hydrolases"/>
    <property type="match status" value="2"/>
</dbReference>
<evidence type="ECO:0000313" key="4">
    <source>
        <dbReference type="EMBL" id="NYE81083.1"/>
    </source>
</evidence>
<dbReference type="Gene3D" id="3.40.50.1820">
    <property type="entry name" value="alpha/beta hydrolase"/>
    <property type="match status" value="2"/>
</dbReference>
<dbReference type="AlphaFoldDB" id="A0A7Y9IR89"/>
<dbReference type="Pfam" id="PF10503">
    <property type="entry name" value="Esterase_PHB"/>
    <property type="match status" value="1"/>
</dbReference>
<evidence type="ECO:0000256" key="1">
    <source>
        <dbReference type="ARBA" id="ARBA00022729"/>
    </source>
</evidence>
<keyword evidence="5" id="KW-1185">Reference proteome</keyword>
<protein>
    <submittedName>
        <fullName evidence="4">Poly(3-hydroxybutyrate) depolymerase</fullName>
    </submittedName>
</protein>
<keyword evidence="2" id="KW-0378">Hydrolase</keyword>
<dbReference type="InterPro" id="IPR050955">
    <property type="entry name" value="Plant_Biomass_Hydrol_Est"/>
</dbReference>
<keyword evidence="1 3" id="KW-0732">Signal</keyword>
<name>A0A7Y9IR89_9BURK</name>
<sequence>MTTNSTRAILAALFATSTVLLTACGGGGGNDPVGTSPPATQEPSTPVAVNAATVTVNGVERSYVEYAPAKVADLREYDARGVRVVIALHDDGSDGNAYAQRTRWTELADEHGFVVAFPNAAQSKWNLTGDANAGDELAYVNAVAAAMRTKYALVATIPTYLTGTGTGGALAQQLAMRAPNLAAAVASINGVAPAPTFNRTDLPPSAMGAWIIRSADTPLTTTETLQAAYWQKANETDQAPKVQATDLATDTTYANQANPLQQVRISSLKPGVTADGRAVTRMIWNSMFDGVVRFADDTRVNGTLHANQTIASMKLVEAVKELRPGSTRRWLTYVPSNYEALKASGKKVPLLFSYHGRNGSARFQALITEWPKVAEEKGFIVVFPQGIGATWAVPMEADARDMLFFQDLYAEVTKTYNIDTTRVYLNGSSMGTAMSNRIAVQQPNLFAALALCYSGHLGAASYANPIVRTDIAMPVWQCRGGDELDSEFPGSEPAAREFWRSTVNKHKGPPVNIVDGRRKIEVWSDGLAEYRWQVTDKIGHFWHPGQARLMWEQMLSKYSRAPNGALQRQD</sequence>
<dbReference type="RefSeq" id="WP_179582755.1">
    <property type="nucleotide sequence ID" value="NZ_JACBYR010000001.1"/>
</dbReference>
<evidence type="ECO:0000313" key="5">
    <source>
        <dbReference type="Proteomes" id="UP000542125"/>
    </source>
</evidence>
<dbReference type="InterPro" id="IPR010126">
    <property type="entry name" value="Esterase_phb"/>
</dbReference>
<dbReference type="EMBL" id="JACBYR010000001">
    <property type="protein sequence ID" value="NYE81083.1"/>
    <property type="molecule type" value="Genomic_DNA"/>
</dbReference>